<dbReference type="STRING" id="3750.A0A498K680"/>
<comment type="caution">
    <text evidence="1">The sequence shown here is derived from an EMBL/GenBank/DDBJ whole genome shotgun (WGS) entry which is preliminary data.</text>
</comment>
<dbReference type="Proteomes" id="UP000290289">
    <property type="component" value="Chromosome 3"/>
</dbReference>
<dbReference type="PANTHER" id="PTHR37611">
    <property type="entry name" value="VIRUS-SPECIFIC-SIGNALING-PATHWAY REGULATED PROTEIN-RELATED"/>
    <property type="match status" value="1"/>
</dbReference>
<proteinExistence type="predicted"/>
<sequence>MASLAPENWAYANMGVNHNFSESSVGVASSNVSNALLMSLLEETQGGDQDHDEERLSSLIRALEVELEPTTSEGDGIFMDNLHEFGSINQEDHFQLFDVGSVDGRDFQETNAPGFGWMDMEIGFSSSQGTDESVDWYMDDSCFGDIDRMSSSGGSQYNGSITTTITPSEEDGYQKLWQETYVNTRMHIYN</sequence>
<reference evidence="1 2" key="1">
    <citation type="submission" date="2018-10" db="EMBL/GenBank/DDBJ databases">
        <title>A high-quality apple genome assembly.</title>
        <authorList>
            <person name="Hu J."/>
        </authorList>
    </citation>
    <scope>NUCLEOTIDE SEQUENCE [LARGE SCALE GENOMIC DNA]</scope>
    <source>
        <strain evidence="2">cv. HFTH1</strain>
        <tissue evidence="1">Young leaf</tissue>
    </source>
</reference>
<dbReference type="PANTHER" id="PTHR37611:SF4">
    <property type="entry name" value="OS06G0538400 PROTEIN"/>
    <property type="match status" value="1"/>
</dbReference>
<organism evidence="1 2">
    <name type="scientific">Malus domestica</name>
    <name type="common">Apple</name>
    <name type="synonym">Pyrus malus</name>
    <dbReference type="NCBI Taxonomy" id="3750"/>
    <lineage>
        <taxon>Eukaryota</taxon>
        <taxon>Viridiplantae</taxon>
        <taxon>Streptophyta</taxon>
        <taxon>Embryophyta</taxon>
        <taxon>Tracheophyta</taxon>
        <taxon>Spermatophyta</taxon>
        <taxon>Magnoliopsida</taxon>
        <taxon>eudicotyledons</taxon>
        <taxon>Gunneridae</taxon>
        <taxon>Pentapetalae</taxon>
        <taxon>rosids</taxon>
        <taxon>fabids</taxon>
        <taxon>Rosales</taxon>
        <taxon>Rosaceae</taxon>
        <taxon>Amygdaloideae</taxon>
        <taxon>Maleae</taxon>
        <taxon>Malus</taxon>
    </lineage>
</organism>
<dbReference type="AlphaFoldDB" id="A0A498K680"/>
<evidence type="ECO:0000313" key="1">
    <source>
        <dbReference type="EMBL" id="RXI02837.1"/>
    </source>
</evidence>
<evidence type="ECO:0000313" key="2">
    <source>
        <dbReference type="Proteomes" id="UP000290289"/>
    </source>
</evidence>
<protein>
    <submittedName>
        <fullName evidence="1">Uncharacterized protein</fullName>
    </submittedName>
</protein>
<dbReference type="Gramene" id="mRNA:MD03G0209600">
    <property type="protein sequence ID" value="CDS:MD03G0209600.1"/>
    <property type="gene ID" value="MD03G0209600"/>
</dbReference>
<dbReference type="EMBL" id="RDQH01000329">
    <property type="protein sequence ID" value="RXI02837.1"/>
    <property type="molecule type" value="Genomic_DNA"/>
</dbReference>
<accession>A0A498K680</accession>
<keyword evidence="2" id="KW-1185">Reference proteome</keyword>
<gene>
    <name evidence="1" type="ORF">DVH24_002915</name>
</gene>
<name>A0A498K680_MALDO</name>